<dbReference type="AlphaFoldDB" id="A7ENN5"/>
<dbReference type="HOGENOM" id="CLU_2062877_0_0_1"/>
<dbReference type="Proteomes" id="UP000001312">
    <property type="component" value="Unassembled WGS sequence"/>
</dbReference>
<accession>A7ENN5</accession>
<proteinExistence type="predicted"/>
<dbReference type="KEGG" id="ssl:SS1G_06934"/>
<keyword evidence="2" id="KW-1185">Reference proteome</keyword>
<dbReference type="RefSeq" id="XP_001591488.1">
    <property type="nucleotide sequence ID" value="XM_001591438.1"/>
</dbReference>
<gene>
    <name evidence="1" type="ORF">SS1G_06934</name>
</gene>
<sequence>MGLDQLTVSKLNWYITYLSTFLNIHQARLLTEILGETRSSKGSGQIHFFLYHHVKKDTSYSTAATESVLSSNTRSLTKAKLLEPRRELLLIKGKAQLHTQICSNQDLKIEQFLNSCTTA</sequence>
<name>A7ENN5_SCLS1</name>
<evidence type="ECO:0000313" key="1">
    <source>
        <dbReference type="EMBL" id="EDO04451.1"/>
    </source>
</evidence>
<dbReference type="GeneID" id="5488235"/>
<evidence type="ECO:0000313" key="2">
    <source>
        <dbReference type="Proteomes" id="UP000001312"/>
    </source>
</evidence>
<dbReference type="InParanoid" id="A7ENN5"/>
<organism evidence="1 2">
    <name type="scientific">Sclerotinia sclerotiorum (strain ATCC 18683 / 1980 / Ss-1)</name>
    <name type="common">White mold</name>
    <name type="synonym">Whetzelinia sclerotiorum</name>
    <dbReference type="NCBI Taxonomy" id="665079"/>
    <lineage>
        <taxon>Eukaryota</taxon>
        <taxon>Fungi</taxon>
        <taxon>Dikarya</taxon>
        <taxon>Ascomycota</taxon>
        <taxon>Pezizomycotina</taxon>
        <taxon>Leotiomycetes</taxon>
        <taxon>Helotiales</taxon>
        <taxon>Sclerotiniaceae</taxon>
        <taxon>Sclerotinia</taxon>
    </lineage>
</organism>
<protein>
    <submittedName>
        <fullName evidence="1">Uncharacterized protein</fullName>
    </submittedName>
</protein>
<reference evidence="2" key="1">
    <citation type="journal article" date="2011" name="PLoS Genet.">
        <title>Genomic analysis of the necrotrophic fungal pathogens Sclerotinia sclerotiorum and Botrytis cinerea.</title>
        <authorList>
            <person name="Amselem J."/>
            <person name="Cuomo C.A."/>
            <person name="van Kan J.A."/>
            <person name="Viaud M."/>
            <person name="Benito E.P."/>
            <person name="Couloux A."/>
            <person name="Coutinho P.M."/>
            <person name="de Vries R.P."/>
            <person name="Dyer P.S."/>
            <person name="Fillinger S."/>
            <person name="Fournier E."/>
            <person name="Gout L."/>
            <person name="Hahn M."/>
            <person name="Kohn L."/>
            <person name="Lapalu N."/>
            <person name="Plummer K.M."/>
            <person name="Pradier J.M."/>
            <person name="Quevillon E."/>
            <person name="Sharon A."/>
            <person name="Simon A."/>
            <person name="ten Have A."/>
            <person name="Tudzynski B."/>
            <person name="Tudzynski P."/>
            <person name="Wincker P."/>
            <person name="Andrew M."/>
            <person name="Anthouard V."/>
            <person name="Beever R.E."/>
            <person name="Beffa R."/>
            <person name="Benoit I."/>
            <person name="Bouzid O."/>
            <person name="Brault B."/>
            <person name="Chen Z."/>
            <person name="Choquer M."/>
            <person name="Collemare J."/>
            <person name="Cotton P."/>
            <person name="Danchin E.G."/>
            <person name="Da Silva C."/>
            <person name="Gautier A."/>
            <person name="Giraud C."/>
            <person name="Giraud T."/>
            <person name="Gonzalez C."/>
            <person name="Grossetete S."/>
            <person name="Guldener U."/>
            <person name="Henrissat B."/>
            <person name="Howlett B.J."/>
            <person name="Kodira C."/>
            <person name="Kretschmer M."/>
            <person name="Lappartient A."/>
            <person name="Leroch M."/>
            <person name="Levis C."/>
            <person name="Mauceli E."/>
            <person name="Neuveglise C."/>
            <person name="Oeser B."/>
            <person name="Pearson M."/>
            <person name="Poulain J."/>
            <person name="Poussereau N."/>
            <person name="Quesneville H."/>
            <person name="Rascle C."/>
            <person name="Schumacher J."/>
            <person name="Segurens B."/>
            <person name="Sexton A."/>
            <person name="Silva E."/>
            <person name="Sirven C."/>
            <person name="Soanes D.M."/>
            <person name="Talbot N.J."/>
            <person name="Templeton M."/>
            <person name="Yandava C."/>
            <person name="Yarden O."/>
            <person name="Zeng Q."/>
            <person name="Rollins J.A."/>
            <person name="Lebrun M.H."/>
            <person name="Dickman M."/>
        </authorList>
    </citation>
    <scope>NUCLEOTIDE SEQUENCE [LARGE SCALE GENOMIC DNA]</scope>
    <source>
        <strain evidence="2">ATCC 18683 / 1980 / Ss-1</strain>
    </source>
</reference>
<dbReference type="EMBL" id="CH476629">
    <property type="protein sequence ID" value="EDO04451.1"/>
    <property type="molecule type" value="Genomic_DNA"/>
</dbReference>